<accession>A0A5J6MF50</accession>
<dbReference type="PANTHER" id="PTHR47017:SF1">
    <property type="entry name" value="ACYL-COA"/>
    <property type="match status" value="1"/>
</dbReference>
<dbReference type="PANTHER" id="PTHR47017">
    <property type="entry name" value="ACYL-COA"/>
    <property type="match status" value="1"/>
</dbReference>
<dbReference type="InterPro" id="IPR007434">
    <property type="entry name" value="FemAB-like"/>
</dbReference>
<proteinExistence type="predicted"/>
<dbReference type="Gene3D" id="3.40.630.30">
    <property type="match status" value="1"/>
</dbReference>
<evidence type="ECO:0000313" key="1">
    <source>
        <dbReference type="EMBL" id="QEX16114.1"/>
    </source>
</evidence>
<dbReference type="KEGG" id="htq:FRZ44_14060"/>
<dbReference type="EMBL" id="CP042906">
    <property type="protein sequence ID" value="QEX16114.1"/>
    <property type="molecule type" value="Genomic_DNA"/>
</dbReference>
<gene>
    <name evidence="1" type="ORF">FRZ44_14060</name>
</gene>
<dbReference type="SUPFAM" id="SSF55729">
    <property type="entry name" value="Acyl-CoA N-acyltransferases (Nat)"/>
    <property type="match status" value="1"/>
</dbReference>
<evidence type="ECO:0000313" key="2">
    <source>
        <dbReference type="Proteomes" id="UP000326202"/>
    </source>
</evidence>
<keyword evidence="2" id="KW-1185">Reference proteome</keyword>
<dbReference type="Pfam" id="PF04339">
    <property type="entry name" value="FemAB_like"/>
    <property type="match status" value="1"/>
</dbReference>
<dbReference type="InterPro" id="IPR016181">
    <property type="entry name" value="Acyl_CoA_acyltransferase"/>
</dbReference>
<dbReference type="OrthoDB" id="9776898at2"/>
<organism evidence="1 2">
    <name type="scientific">Hypericibacter terrae</name>
    <dbReference type="NCBI Taxonomy" id="2602015"/>
    <lineage>
        <taxon>Bacteria</taxon>
        <taxon>Pseudomonadati</taxon>
        <taxon>Pseudomonadota</taxon>
        <taxon>Alphaproteobacteria</taxon>
        <taxon>Rhodospirillales</taxon>
        <taxon>Dongiaceae</taxon>
        <taxon>Hypericibacter</taxon>
    </lineage>
</organism>
<evidence type="ECO:0008006" key="3">
    <source>
        <dbReference type="Google" id="ProtNLM"/>
    </source>
</evidence>
<protein>
    <recommendedName>
        <fullName evidence="3">N-acetyltransferase</fullName>
    </recommendedName>
</protein>
<sequence>MADDGERIEARLLGRIADVPAPEWDACAGADNPFVSHRFLNALEESGSVGGDSGWIPRHLLIEDAAGKVRAAAPLYLKAHSYGEYVFDHGWAEAYERAGGQYYPKLQLSVPFTPVPGPRLLLRPAEDAPRYRDVLAATLVAAAEQLKVSSLHATFLPAEDAAALAEVGCLLRHGYQFHWQNRGYRSFEEFLGDLSSRKRKAIRRERREVAEAGVTLRALTGRDIQEKHWDAFFRHYQAISDRKWGTPYLTRSFFSLLGERMADQVLLVLAEAGGRFVAGALNLIGRERLYGRNWGATQEIPFLHFEACYYQAIEFAIARGLQVVEAGAQGEHKVQRGYLPVETVSAHWIADRGLRAAVANFLKRETAAVRAEIGMLAADSPFKQEGCGE</sequence>
<dbReference type="AlphaFoldDB" id="A0A5J6MF50"/>
<dbReference type="Proteomes" id="UP000326202">
    <property type="component" value="Chromosome"/>
</dbReference>
<name>A0A5J6MF50_9PROT</name>
<dbReference type="RefSeq" id="WP_151176513.1">
    <property type="nucleotide sequence ID" value="NZ_CP042906.1"/>
</dbReference>
<reference evidence="1 2" key="1">
    <citation type="submission" date="2019-08" db="EMBL/GenBank/DDBJ databases">
        <title>Hyperibacter terrae gen. nov., sp. nov. and Hyperibacter viscosus sp. nov., two new members in the family Rhodospirillaceae isolated from the rhizosphere of Hypericum perforatum.</title>
        <authorList>
            <person name="Noviana Z."/>
        </authorList>
    </citation>
    <scope>NUCLEOTIDE SEQUENCE [LARGE SCALE GENOMIC DNA]</scope>
    <source>
        <strain evidence="1 2">R5913</strain>
    </source>
</reference>